<sequence length="534" mass="58661">MDIPRNPSGASHPHSETDYGAALDDLSQTPSSMPRSFTEHVGDFVGSYSRASLAHMASTVPIASSPGTLHSKQSYIEEGAPLFVGDDTGHVFRDRTDSIGRIDETTSLLSAVHNESLSRIMTTSTVTSYPDTKQHQSSFIQAVFNSVNILTGIGILAMPLGLRIAGWVIGITVFFFCFIITNYTAKLLATCLDKDTNAQTYGDIGALAFGVRGRIWISCIFVVELLAVSVALVIFLSDEIEALFGDLNPLLVRAIAFIVLTPMLFVSVRQLSYASILGIMIALTILFVMVTDGLSKPHAPGSLLEPAYTELWPSDWKTVPMSFGLIMAGFAGHSVFPTIYRSMERPEKYSTVVNWTYVATALFYLAVSVCGYLMFGLDVMQEITQNLISVPEYNRTLNLIMIWFLALNPVAKYGLTLHPVKLTWHRVLFRDLRLDRWCGSSVWRRRLVSTLGTVGLSAAVVVIAYLVPDFDKVMGLLGAFFAFMISVIFPVCCYLRLYGDSVTSWQWTIHVGLLLLSAAIGISGTFASFAPRDS</sequence>
<gene>
    <name evidence="11" type="ORF">BCR43DRAFT_493454</name>
</gene>
<comment type="similarity">
    <text evidence="2">Belongs to the amino acid/polyamine transporter 2 family.</text>
</comment>
<dbReference type="PANTHER" id="PTHR22950:SF692">
    <property type="entry name" value="TRANSMEMBRANE AMINO ACID TRANSPORTER FAMILY PROTEIN"/>
    <property type="match status" value="1"/>
</dbReference>
<feature type="transmembrane region" description="Helical" evidence="9">
    <location>
        <begin position="473"/>
        <end position="495"/>
    </location>
</feature>
<dbReference type="InterPro" id="IPR013057">
    <property type="entry name" value="AA_transpt_TM"/>
</dbReference>
<feature type="transmembrane region" description="Helical" evidence="9">
    <location>
        <begin position="447"/>
        <end position="467"/>
    </location>
</feature>
<evidence type="ECO:0000256" key="2">
    <source>
        <dbReference type="ARBA" id="ARBA00008066"/>
    </source>
</evidence>
<evidence type="ECO:0000259" key="10">
    <source>
        <dbReference type="Pfam" id="PF01490"/>
    </source>
</evidence>
<feature type="domain" description="Amino acid transporter transmembrane" evidence="10">
    <location>
        <begin position="135"/>
        <end position="526"/>
    </location>
</feature>
<evidence type="ECO:0000256" key="7">
    <source>
        <dbReference type="ARBA" id="ARBA00023136"/>
    </source>
</evidence>
<keyword evidence="12" id="KW-1185">Reference proteome</keyword>
<protein>
    <submittedName>
        <fullName evidence="11">Transmembrane amino acid transporter protein-domain-containing protein</fullName>
    </submittedName>
</protein>
<dbReference type="PANTHER" id="PTHR22950">
    <property type="entry name" value="AMINO ACID TRANSPORTER"/>
    <property type="match status" value="1"/>
</dbReference>
<evidence type="ECO:0000256" key="6">
    <source>
        <dbReference type="ARBA" id="ARBA00022989"/>
    </source>
</evidence>
<keyword evidence="6 9" id="KW-1133">Transmembrane helix</keyword>
<feature type="region of interest" description="Disordered" evidence="8">
    <location>
        <begin position="1"/>
        <end position="20"/>
    </location>
</feature>
<proteinExistence type="inferred from homology"/>
<comment type="subcellular location">
    <subcellularLocation>
        <location evidence="1">Membrane</location>
        <topology evidence="1">Multi-pass membrane protein</topology>
    </subcellularLocation>
</comment>
<evidence type="ECO:0000313" key="11">
    <source>
        <dbReference type="EMBL" id="ORY95703.1"/>
    </source>
</evidence>
<evidence type="ECO:0000256" key="5">
    <source>
        <dbReference type="ARBA" id="ARBA00022970"/>
    </source>
</evidence>
<dbReference type="AlphaFoldDB" id="A0A1X2HAK7"/>
<reference evidence="11 12" key="1">
    <citation type="submission" date="2016-07" db="EMBL/GenBank/DDBJ databases">
        <title>Pervasive Adenine N6-methylation of Active Genes in Fungi.</title>
        <authorList>
            <consortium name="DOE Joint Genome Institute"/>
            <person name="Mondo S.J."/>
            <person name="Dannebaum R.O."/>
            <person name="Kuo R.C."/>
            <person name="Labutti K."/>
            <person name="Haridas S."/>
            <person name="Kuo A."/>
            <person name="Salamov A."/>
            <person name="Ahrendt S.R."/>
            <person name="Lipzen A."/>
            <person name="Sullivan W."/>
            <person name="Andreopoulos W.B."/>
            <person name="Clum A."/>
            <person name="Lindquist E."/>
            <person name="Daum C."/>
            <person name="Ramamoorthy G.K."/>
            <person name="Gryganskyi A."/>
            <person name="Culley D."/>
            <person name="Magnuson J.K."/>
            <person name="James T.Y."/>
            <person name="O'Malley M.A."/>
            <person name="Stajich J.E."/>
            <person name="Spatafora J.W."/>
            <person name="Visel A."/>
            <person name="Grigoriev I.V."/>
        </authorList>
    </citation>
    <scope>NUCLEOTIDE SEQUENCE [LARGE SCALE GENOMIC DNA]</scope>
    <source>
        <strain evidence="11 12">NRRL 2496</strain>
    </source>
</reference>
<keyword evidence="7 9" id="KW-0472">Membrane</keyword>
<dbReference type="OrthoDB" id="655540at2759"/>
<evidence type="ECO:0000256" key="3">
    <source>
        <dbReference type="ARBA" id="ARBA00022448"/>
    </source>
</evidence>
<organism evidence="11 12">
    <name type="scientific">Syncephalastrum racemosum</name>
    <name type="common">Filamentous fungus</name>
    <dbReference type="NCBI Taxonomy" id="13706"/>
    <lineage>
        <taxon>Eukaryota</taxon>
        <taxon>Fungi</taxon>
        <taxon>Fungi incertae sedis</taxon>
        <taxon>Mucoromycota</taxon>
        <taxon>Mucoromycotina</taxon>
        <taxon>Mucoromycetes</taxon>
        <taxon>Mucorales</taxon>
        <taxon>Syncephalastraceae</taxon>
        <taxon>Syncephalastrum</taxon>
    </lineage>
</organism>
<name>A0A1X2HAK7_SYNRA</name>
<dbReference type="GO" id="GO:0005774">
    <property type="term" value="C:vacuolar membrane"/>
    <property type="evidence" value="ECO:0007669"/>
    <property type="project" value="TreeGrafter"/>
</dbReference>
<feature type="transmembrane region" description="Helical" evidence="9">
    <location>
        <begin position="139"/>
        <end position="158"/>
    </location>
</feature>
<evidence type="ECO:0000313" key="12">
    <source>
        <dbReference type="Proteomes" id="UP000242180"/>
    </source>
</evidence>
<evidence type="ECO:0000256" key="9">
    <source>
        <dbReference type="SAM" id="Phobius"/>
    </source>
</evidence>
<feature type="transmembrane region" description="Helical" evidence="9">
    <location>
        <begin position="395"/>
        <end position="415"/>
    </location>
</feature>
<feature type="transmembrane region" description="Helical" evidence="9">
    <location>
        <begin position="215"/>
        <end position="235"/>
    </location>
</feature>
<feature type="transmembrane region" description="Helical" evidence="9">
    <location>
        <begin position="352"/>
        <end position="375"/>
    </location>
</feature>
<comment type="caution">
    <text evidence="11">The sequence shown here is derived from an EMBL/GenBank/DDBJ whole genome shotgun (WGS) entry which is preliminary data.</text>
</comment>
<feature type="transmembrane region" description="Helical" evidence="9">
    <location>
        <begin position="247"/>
        <end position="266"/>
    </location>
</feature>
<dbReference type="OMA" id="CAPEREI"/>
<dbReference type="Pfam" id="PF01490">
    <property type="entry name" value="Aa_trans"/>
    <property type="match status" value="1"/>
</dbReference>
<evidence type="ECO:0000256" key="1">
    <source>
        <dbReference type="ARBA" id="ARBA00004141"/>
    </source>
</evidence>
<feature type="transmembrane region" description="Helical" evidence="9">
    <location>
        <begin position="507"/>
        <end position="530"/>
    </location>
</feature>
<keyword evidence="5" id="KW-0029">Amino-acid transport</keyword>
<dbReference type="EMBL" id="MCGN01000006">
    <property type="protein sequence ID" value="ORY95703.1"/>
    <property type="molecule type" value="Genomic_DNA"/>
</dbReference>
<keyword evidence="4 9" id="KW-0812">Transmembrane</keyword>
<accession>A0A1X2HAK7</accession>
<feature type="transmembrane region" description="Helical" evidence="9">
    <location>
        <begin position="273"/>
        <end position="290"/>
    </location>
</feature>
<feature type="transmembrane region" description="Helical" evidence="9">
    <location>
        <begin position="164"/>
        <end position="185"/>
    </location>
</feature>
<dbReference type="Proteomes" id="UP000242180">
    <property type="component" value="Unassembled WGS sequence"/>
</dbReference>
<dbReference type="GO" id="GO:0015179">
    <property type="term" value="F:L-amino acid transmembrane transporter activity"/>
    <property type="evidence" value="ECO:0007669"/>
    <property type="project" value="TreeGrafter"/>
</dbReference>
<dbReference type="STRING" id="13706.A0A1X2HAK7"/>
<evidence type="ECO:0000256" key="8">
    <source>
        <dbReference type="SAM" id="MobiDB-lite"/>
    </source>
</evidence>
<evidence type="ECO:0000256" key="4">
    <source>
        <dbReference type="ARBA" id="ARBA00022692"/>
    </source>
</evidence>
<keyword evidence="3" id="KW-0813">Transport</keyword>
<dbReference type="InParanoid" id="A0A1X2HAK7"/>
<feature type="transmembrane region" description="Helical" evidence="9">
    <location>
        <begin position="321"/>
        <end position="340"/>
    </location>
</feature>